<keyword evidence="6" id="KW-1185">Reference proteome</keyword>
<sequence>MHATAEEQREPVRQVASRLRTYEDFNLASRLQDEEFGHHYALNRSERRRMGNDLRHSRRVQAIEDHIAACNRAHENSRIAQTDEALARRLQLEFEREESLKRETQTRLDAEFARRLQLDEEIQRQQAARARVEVEDERLAWQLQHQFDADQRTGAARRTEASTKKVLPPLASVTPKIRIGEWRSPARRLRSNSERNVDPQWCDRIDERSQNELNLQMATANGISVELDEPPPRANANFAPSTRNRTPLATLAGRDPRSGSCAQKTISRTQQQKQQYIQCVHGTHACAQSGPGSAREISLNSACMTRPQEASVSGADLIQLSPALIVHDQQVSEQTLGFRAHQHSSVFNLDEVSFGGGFPEPTPQTATVRALPSAALFDSRQTPGAVPIASSRGLRTDTISRSQVAESRSQISPASKEVSLPLICNEATSSIPLLHQTTASAVSLLRPLVPERVGSVPLPTPASALPKQAVGTSVTAAVELLENQLFVVLQPPIVPPPLTFDNHTYQTNTLAVTAEQLGQQPSAQISTQFISTSTLVSNVSVPQNHPHSLSNDVSLQQTQPASNTANLHPTNPFLKDLQTASWNESAVSPLSYRDAARLDEAVMVSANSNGFVYFSVSSFMK</sequence>
<proteinExistence type="predicted"/>
<evidence type="ECO:0000256" key="2">
    <source>
        <dbReference type="SAM" id="Coils"/>
    </source>
</evidence>
<feature type="region of interest" description="Disordered" evidence="3">
    <location>
        <begin position="546"/>
        <end position="570"/>
    </location>
</feature>
<dbReference type="STRING" id="6265.A0A0B2VC22"/>
<reference evidence="5 6" key="1">
    <citation type="submission" date="2014-11" db="EMBL/GenBank/DDBJ databases">
        <title>Genetic blueprint of the zoonotic pathogen Toxocara canis.</title>
        <authorList>
            <person name="Zhu X.-Q."/>
            <person name="Korhonen P.K."/>
            <person name="Cai H."/>
            <person name="Young N.D."/>
            <person name="Nejsum P."/>
            <person name="von Samson-Himmelstjerna G."/>
            <person name="Boag P.R."/>
            <person name="Tan P."/>
            <person name="Li Q."/>
            <person name="Min J."/>
            <person name="Yang Y."/>
            <person name="Wang X."/>
            <person name="Fang X."/>
            <person name="Hall R.S."/>
            <person name="Hofmann A."/>
            <person name="Sternberg P.W."/>
            <person name="Jex A.R."/>
            <person name="Gasser R.B."/>
        </authorList>
    </citation>
    <scope>NUCLEOTIDE SEQUENCE [LARGE SCALE GENOMIC DNA]</scope>
    <source>
        <strain evidence="5">PN_DK_2014</strain>
    </source>
</reference>
<dbReference type="AlphaFoldDB" id="A0A0B2VC22"/>
<feature type="compositionally biased region" description="Polar residues" evidence="3">
    <location>
        <begin position="238"/>
        <end position="247"/>
    </location>
</feature>
<dbReference type="PANTHER" id="PTHR22115:SF4">
    <property type="entry name" value="COILED-COIL DOMAIN-CONTAINING PROTEIN"/>
    <property type="match status" value="1"/>
</dbReference>
<evidence type="ECO:0000256" key="1">
    <source>
        <dbReference type="ARBA" id="ARBA00023054"/>
    </source>
</evidence>
<protein>
    <submittedName>
        <fullName evidence="5">Reticulocyte-binding protein 2-like protein a</fullName>
    </submittedName>
</protein>
<comment type="caution">
    <text evidence="5">The sequence shown here is derived from an EMBL/GenBank/DDBJ whole genome shotgun (WGS) entry which is preliminary data.</text>
</comment>
<accession>A0A0B2VC22</accession>
<organism evidence="5 6">
    <name type="scientific">Toxocara canis</name>
    <name type="common">Canine roundworm</name>
    <dbReference type="NCBI Taxonomy" id="6265"/>
    <lineage>
        <taxon>Eukaryota</taxon>
        <taxon>Metazoa</taxon>
        <taxon>Ecdysozoa</taxon>
        <taxon>Nematoda</taxon>
        <taxon>Chromadorea</taxon>
        <taxon>Rhabditida</taxon>
        <taxon>Spirurina</taxon>
        <taxon>Ascaridomorpha</taxon>
        <taxon>Ascaridoidea</taxon>
        <taxon>Toxocaridae</taxon>
        <taxon>Toxocara</taxon>
    </lineage>
</organism>
<dbReference type="Proteomes" id="UP000031036">
    <property type="component" value="Unassembled WGS sequence"/>
</dbReference>
<dbReference type="CDD" id="cd22249">
    <property type="entry name" value="UDM1_RNF168_RNF169-like"/>
    <property type="match status" value="1"/>
</dbReference>
<dbReference type="Pfam" id="PF15295">
    <property type="entry name" value="CCDC50_N"/>
    <property type="match status" value="1"/>
</dbReference>
<keyword evidence="1 2" id="KW-0175">Coiled coil</keyword>
<dbReference type="PANTHER" id="PTHR22115">
    <property type="entry name" value="C3ORF6 PROTEIN-RELATED"/>
    <property type="match status" value="1"/>
</dbReference>
<gene>
    <name evidence="5" type="ORF">Tcan_13536</name>
</gene>
<dbReference type="EMBL" id="JPKZ01001954">
    <property type="protein sequence ID" value="KHN78992.1"/>
    <property type="molecule type" value="Genomic_DNA"/>
</dbReference>
<evidence type="ECO:0000259" key="4">
    <source>
        <dbReference type="Pfam" id="PF15295"/>
    </source>
</evidence>
<dbReference type="InterPro" id="IPR039303">
    <property type="entry name" value="CCDC50"/>
</dbReference>
<evidence type="ECO:0000256" key="3">
    <source>
        <dbReference type="SAM" id="MobiDB-lite"/>
    </source>
</evidence>
<feature type="coiled-coil region" evidence="2">
    <location>
        <begin position="87"/>
        <end position="135"/>
    </location>
</feature>
<feature type="domain" description="Coiled-coil" evidence="4">
    <location>
        <begin position="7"/>
        <end position="123"/>
    </location>
</feature>
<feature type="compositionally biased region" description="Polar residues" evidence="3">
    <location>
        <begin position="546"/>
        <end position="569"/>
    </location>
</feature>
<name>A0A0B2VC22_TOXCA</name>
<feature type="region of interest" description="Disordered" evidence="3">
    <location>
        <begin position="236"/>
        <end position="261"/>
    </location>
</feature>
<dbReference type="InterPro" id="IPR029311">
    <property type="entry name" value="CCDC50_N"/>
</dbReference>
<evidence type="ECO:0000313" key="5">
    <source>
        <dbReference type="EMBL" id="KHN78992.1"/>
    </source>
</evidence>
<evidence type="ECO:0000313" key="6">
    <source>
        <dbReference type="Proteomes" id="UP000031036"/>
    </source>
</evidence>
<dbReference type="OrthoDB" id="5877310at2759"/>